<protein>
    <submittedName>
        <fullName evidence="3">Uncharacterized protein</fullName>
    </submittedName>
</protein>
<reference evidence="3" key="1">
    <citation type="submission" date="2022-12" db="EMBL/GenBank/DDBJ databases">
        <authorList>
            <person name="Alioto T."/>
            <person name="Alioto T."/>
            <person name="Gomez Garrido J."/>
        </authorList>
    </citation>
    <scope>NUCLEOTIDE SEQUENCE</scope>
</reference>
<proteinExistence type="predicted"/>
<evidence type="ECO:0000313" key="3">
    <source>
        <dbReference type="EMBL" id="CAI5762529.1"/>
    </source>
</evidence>
<dbReference type="Proteomes" id="UP001178461">
    <property type="component" value="Chromosome 1"/>
</dbReference>
<accession>A0AA35JNX3</accession>
<sequence>MRSKKILDVRESILNGGTKDDPSGVFGSTATRGSSFNVLAIIGILIPMCLIQPVLIDKPHTEALNFPTRKLGLFMKQGSKGYRVMDLNTRKVRTRHVVHFDEHMKTDMRGTVVNFFDQSEEETQTNTDFLELMYDSPDLPSTATPPSTDAEQEREAEKQIARSSTVRGEEADDEMPVLDGASTQRKTGLSKEQN</sequence>
<evidence type="ECO:0000256" key="1">
    <source>
        <dbReference type="SAM" id="MobiDB-lite"/>
    </source>
</evidence>
<dbReference type="AlphaFoldDB" id="A0AA35JNX3"/>
<keyword evidence="4" id="KW-1185">Reference proteome</keyword>
<name>A0AA35JNX3_9SAUR</name>
<organism evidence="3 4">
    <name type="scientific">Podarcis lilfordi</name>
    <name type="common">Lilford's wall lizard</name>
    <dbReference type="NCBI Taxonomy" id="74358"/>
    <lineage>
        <taxon>Eukaryota</taxon>
        <taxon>Metazoa</taxon>
        <taxon>Chordata</taxon>
        <taxon>Craniata</taxon>
        <taxon>Vertebrata</taxon>
        <taxon>Euteleostomi</taxon>
        <taxon>Lepidosauria</taxon>
        <taxon>Squamata</taxon>
        <taxon>Bifurcata</taxon>
        <taxon>Unidentata</taxon>
        <taxon>Episquamata</taxon>
        <taxon>Laterata</taxon>
        <taxon>Lacertibaenia</taxon>
        <taxon>Lacertidae</taxon>
        <taxon>Podarcis</taxon>
    </lineage>
</organism>
<keyword evidence="2" id="KW-0812">Transmembrane</keyword>
<feature type="region of interest" description="Disordered" evidence="1">
    <location>
        <begin position="134"/>
        <end position="194"/>
    </location>
</feature>
<feature type="transmembrane region" description="Helical" evidence="2">
    <location>
        <begin position="36"/>
        <end position="56"/>
    </location>
</feature>
<evidence type="ECO:0000256" key="2">
    <source>
        <dbReference type="SAM" id="Phobius"/>
    </source>
</evidence>
<keyword evidence="2" id="KW-1133">Transmembrane helix</keyword>
<dbReference type="EMBL" id="OX395126">
    <property type="protein sequence ID" value="CAI5762529.1"/>
    <property type="molecule type" value="Genomic_DNA"/>
</dbReference>
<feature type="compositionally biased region" description="Polar residues" evidence="1">
    <location>
        <begin position="139"/>
        <end position="149"/>
    </location>
</feature>
<keyword evidence="2" id="KW-0472">Membrane</keyword>
<feature type="compositionally biased region" description="Polar residues" evidence="1">
    <location>
        <begin position="181"/>
        <end position="194"/>
    </location>
</feature>
<gene>
    <name evidence="3" type="ORF">PODLI_1B022795</name>
</gene>
<evidence type="ECO:0000313" key="4">
    <source>
        <dbReference type="Proteomes" id="UP001178461"/>
    </source>
</evidence>
<feature type="compositionally biased region" description="Basic and acidic residues" evidence="1">
    <location>
        <begin position="151"/>
        <end position="160"/>
    </location>
</feature>